<reference evidence="3 4" key="1">
    <citation type="submission" date="2022-06" db="EMBL/GenBank/DDBJ databases">
        <title>Genomic Encyclopedia of Type Strains, Phase I: the one thousand microbial genomes (KMG-I) project.</title>
        <authorList>
            <person name="Kyrpides N."/>
        </authorList>
    </citation>
    <scope>NUCLEOTIDE SEQUENCE [LARGE SCALE GENOMIC DNA]</scope>
    <source>
        <strain evidence="3 4">DSM 43889</strain>
    </source>
</reference>
<dbReference type="Proteomes" id="UP000791080">
    <property type="component" value="Unassembled WGS sequence"/>
</dbReference>
<feature type="region of interest" description="Disordered" evidence="1">
    <location>
        <begin position="1"/>
        <end position="38"/>
    </location>
</feature>
<protein>
    <recommendedName>
        <fullName evidence="5">DUF485 family protein</fullName>
    </recommendedName>
</protein>
<keyword evidence="2" id="KW-1133">Transmembrane helix</keyword>
<accession>A0ABT1JK41</accession>
<evidence type="ECO:0008006" key="5">
    <source>
        <dbReference type="Google" id="ProtNLM"/>
    </source>
</evidence>
<evidence type="ECO:0000256" key="2">
    <source>
        <dbReference type="SAM" id="Phobius"/>
    </source>
</evidence>
<keyword evidence="2" id="KW-0812">Transmembrane</keyword>
<dbReference type="EMBL" id="AUBJ02000001">
    <property type="protein sequence ID" value="MCP2332877.1"/>
    <property type="molecule type" value="Genomic_DNA"/>
</dbReference>
<gene>
    <name evidence="3" type="ORF">G443_003147</name>
</gene>
<evidence type="ECO:0000256" key="1">
    <source>
        <dbReference type="SAM" id="MobiDB-lite"/>
    </source>
</evidence>
<organism evidence="3 4">
    <name type="scientific">Actinoalloteichus caeruleus DSM 43889</name>
    <dbReference type="NCBI Taxonomy" id="1120930"/>
    <lineage>
        <taxon>Bacteria</taxon>
        <taxon>Bacillati</taxon>
        <taxon>Actinomycetota</taxon>
        <taxon>Actinomycetes</taxon>
        <taxon>Pseudonocardiales</taxon>
        <taxon>Pseudonocardiaceae</taxon>
        <taxon>Actinoalloteichus</taxon>
        <taxon>Actinoalloteichus cyanogriseus</taxon>
    </lineage>
</organism>
<feature type="transmembrane region" description="Helical" evidence="2">
    <location>
        <begin position="116"/>
        <end position="136"/>
    </location>
</feature>
<evidence type="ECO:0000313" key="3">
    <source>
        <dbReference type="EMBL" id="MCP2332877.1"/>
    </source>
</evidence>
<feature type="compositionally biased region" description="Basic residues" evidence="1">
    <location>
        <begin position="25"/>
        <end position="38"/>
    </location>
</feature>
<comment type="caution">
    <text evidence="3">The sequence shown here is derived from an EMBL/GenBank/DDBJ whole genome shotgun (WGS) entry which is preliminary data.</text>
</comment>
<evidence type="ECO:0000313" key="4">
    <source>
        <dbReference type="Proteomes" id="UP000791080"/>
    </source>
</evidence>
<proteinExistence type="predicted"/>
<keyword evidence="2" id="KW-0472">Membrane</keyword>
<name>A0ABT1JK41_ACTCY</name>
<sequence length="153" mass="16964">MSATGEDLPSAGPAGRVPAGGPSRASRRTRRDRTTPPRRVRVVLADRRGKRRAVRTIVELEEQTSVGEALVRSLVRAQLRTALLLTLTTLGTIGILPLLFFWLPELGAWTVGDVKISWILLGAAPFPAMLVVGLVYQWRAERHERDFIDMVEN</sequence>
<feature type="compositionally biased region" description="Low complexity" evidence="1">
    <location>
        <begin position="9"/>
        <end position="24"/>
    </location>
</feature>
<keyword evidence="4" id="KW-1185">Reference proteome</keyword>
<feature type="transmembrane region" description="Helical" evidence="2">
    <location>
        <begin position="82"/>
        <end position="104"/>
    </location>
</feature>